<dbReference type="Proteomes" id="UP000000305">
    <property type="component" value="Unassembled WGS sequence"/>
</dbReference>
<dbReference type="InterPro" id="IPR029063">
    <property type="entry name" value="SAM-dependent_MTases_sf"/>
</dbReference>
<evidence type="ECO:0000313" key="3">
    <source>
        <dbReference type="EMBL" id="EFX66432.1"/>
    </source>
</evidence>
<evidence type="ECO:0000256" key="1">
    <source>
        <dbReference type="SAM" id="Phobius"/>
    </source>
</evidence>
<dbReference type="EMBL" id="GL732704">
    <property type="protein sequence ID" value="EFX66432.1"/>
    <property type="molecule type" value="Genomic_DNA"/>
</dbReference>
<evidence type="ECO:0000313" key="4">
    <source>
        <dbReference type="Proteomes" id="UP000000305"/>
    </source>
</evidence>
<dbReference type="PANTHER" id="PTHR45036:SF1">
    <property type="entry name" value="METHYLTRANSFERASE LIKE 7A"/>
    <property type="match status" value="1"/>
</dbReference>
<dbReference type="PhylomeDB" id="E9HPD3"/>
<dbReference type="CDD" id="cd02440">
    <property type="entry name" value="AdoMet_MTases"/>
    <property type="match status" value="1"/>
</dbReference>
<keyword evidence="1" id="KW-0812">Transmembrane</keyword>
<dbReference type="InterPro" id="IPR052356">
    <property type="entry name" value="Thiol_S-MT"/>
</dbReference>
<dbReference type="OrthoDB" id="416496at2759"/>
<keyword evidence="4" id="KW-1185">Reference proteome</keyword>
<dbReference type="GO" id="GO:0008168">
    <property type="term" value="F:methyltransferase activity"/>
    <property type="evidence" value="ECO:0000318"/>
    <property type="project" value="GO_Central"/>
</dbReference>
<dbReference type="SUPFAM" id="SSF53335">
    <property type="entry name" value="S-adenosyl-L-methionine-dependent methyltransferases"/>
    <property type="match status" value="1"/>
</dbReference>
<dbReference type="PANTHER" id="PTHR45036">
    <property type="entry name" value="METHYLTRANSFERASE LIKE 7B"/>
    <property type="match status" value="1"/>
</dbReference>
<name>E9HPD3_DAPPU</name>
<sequence>MIKNHKSADPELRKKGILRILEIGPGPGYNFAFYPPKSQLSVVEVNPFFEKQFFKKQADHPHINMERFIVGFAEDMKDVESDSFDVVVSSCVLCSVRNAEKSLKEVHRVLAPGGKYFYWEHIRDFEYGWVGFIQDLFTYTFHDLVFGCCLNRTSDQVIAANQCGFSKIEQQRIKTPLKKGFHSLYIIVASVVIGIATK</sequence>
<accession>E9HPD3</accession>
<dbReference type="KEGG" id="dpx:DAPPUDRAFT_64712"/>
<dbReference type="InParanoid" id="E9HPD3"/>
<dbReference type="OMA" id="MENWVHE"/>
<keyword evidence="1" id="KW-1133">Transmembrane helix</keyword>
<dbReference type="STRING" id="6669.E9HPD3"/>
<protein>
    <recommendedName>
        <fullName evidence="2">Methyltransferase type 11 domain-containing protein</fullName>
    </recommendedName>
</protein>
<dbReference type="Pfam" id="PF08241">
    <property type="entry name" value="Methyltransf_11"/>
    <property type="match status" value="1"/>
</dbReference>
<feature type="domain" description="Methyltransferase type 11" evidence="2">
    <location>
        <begin position="21"/>
        <end position="117"/>
    </location>
</feature>
<dbReference type="Gene3D" id="3.40.50.150">
    <property type="entry name" value="Vaccinia Virus protein VP39"/>
    <property type="match status" value="1"/>
</dbReference>
<proteinExistence type="predicted"/>
<dbReference type="InterPro" id="IPR013216">
    <property type="entry name" value="Methyltransf_11"/>
</dbReference>
<gene>
    <name evidence="3" type="ORF">DAPPUDRAFT_64712</name>
</gene>
<reference evidence="3 4" key="1">
    <citation type="journal article" date="2011" name="Science">
        <title>The ecoresponsive genome of Daphnia pulex.</title>
        <authorList>
            <person name="Colbourne J.K."/>
            <person name="Pfrender M.E."/>
            <person name="Gilbert D."/>
            <person name="Thomas W.K."/>
            <person name="Tucker A."/>
            <person name="Oakley T.H."/>
            <person name="Tokishita S."/>
            <person name="Aerts A."/>
            <person name="Arnold G.J."/>
            <person name="Basu M.K."/>
            <person name="Bauer D.J."/>
            <person name="Caceres C.E."/>
            <person name="Carmel L."/>
            <person name="Casola C."/>
            <person name="Choi J.H."/>
            <person name="Detter J.C."/>
            <person name="Dong Q."/>
            <person name="Dusheyko S."/>
            <person name="Eads B.D."/>
            <person name="Frohlich T."/>
            <person name="Geiler-Samerotte K.A."/>
            <person name="Gerlach D."/>
            <person name="Hatcher P."/>
            <person name="Jogdeo S."/>
            <person name="Krijgsveld J."/>
            <person name="Kriventseva E.V."/>
            <person name="Kultz D."/>
            <person name="Laforsch C."/>
            <person name="Lindquist E."/>
            <person name="Lopez J."/>
            <person name="Manak J.R."/>
            <person name="Muller J."/>
            <person name="Pangilinan J."/>
            <person name="Patwardhan R.P."/>
            <person name="Pitluck S."/>
            <person name="Pritham E.J."/>
            <person name="Rechtsteiner A."/>
            <person name="Rho M."/>
            <person name="Rogozin I.B."/>
            <person name="Sakarya O."/>
            <person name="Salamov A."/>
            <person name="Schaack S."/>
            <person name="Shapiro H."/>
            <person name="Shiga Y."/>
            <person name="Skalitzky C."/>
            <person name="Smith Z."/>
            <person name="Souvorov A."/>
            <person name="Sung W."/>
            <person name="Tang Z."/>
            <person name="Tsuchiya D."/>
            <person name="Tu H."/>
            <person name="Vos H."/>
            <person name="Wang M."/>
            <person name="Wolf Y.I."/>
            <person name="Yamagata H."/>
            <person name="Yamada T."/>
            <person name="Ye Y."/>
            <person name="Shaw J.R."/>
            <person name="Andrews J."/>
            <person name="Crease T.J."/>
            <person name="Tang H."/>
            <person name="Lucas S.M."/>
            <person name="Robertson H.M."/>
            <person name="Bork P."/>
            <person name="Koonin E.V."/>
            <person name="Zdobnov E.M."/>
            <person name="Grigoriev I.V."/>
            <person name="Lynch M."/>
            <person name="Boore J.L."/>
        </authorList>
    </citation>
    <scope>NUCLEOTIDE SEQUENCE [LARGE SCALE GENOMIC DNA]</scope>
</reference>
<organism evidence="3 4">
    <name type="scientific">Daphnia pulex</name>
    <name type="common">Water flea</name>
    <dbReference type="NCBI Taxonomy" id="6669"/>
    <lineage>
        <taxon>Eukaryota</taxon>
        <taxon>Metazoa</taxon>
        <taxon>Ecdysozoa</taxon>
        <taxon>Arthropoda</taxon>
        <taxon>Crustacea</taxon>
        <taxon>Branchiopoda</taxon>
        <taxon>Diplostraca</taxon>
        <taxon>Cladocera</taxon>
        <taxon>Anomopoda</taxon>
        <taxon>Daphniidae</taxon>
        <taxon>Daphnia</taxon>
    </lineage>
</organism>
<dbReference type="AlphaFoldDB" id="E9HPD3"/>
<feature type="transmembrane region" description="Helical" evidence="1">
    <location>
        <begin position="180"/>
        <end position="197"/>
    </location>
</feature>
<dbReference type="GO" id="GO:0008757">
    <property type="term" value="F:S-adenosylmethionine-dependent methyltransferase activity"/>
    <property type="evidence" value="ECO:0007669"/>
    <property type="project" value="InterPro"/>
</dbReference>
<evidence type="ECO:0000259" key="2">
    <source>
        <dbReference type="Pfam" id="PF08241"/>
    </source>
</evidence>
<keyword evidence="1" id="KW-0472">Membrane</keyword>
<dbReference type="eggNOG" id="KOG4300">
    <property type="taxonomic scope" value="Eukaryota"/>
</dbReference>
<dbReference type="HOGENOM" id="CLU_037990_7_2_1"/>